<dbReference type="Proteomes" id="UP000747399">
    <property type="component" value="Unassembled WGS sequence"/>
</dbReference>
<reference evidence="1" key="1">
    <citation type="journal article" date="2021" name="Proc. Natl. Acad. Sci. U.S.A.">
        <title>Three genomes in the algal genus Volvox reveal the fate of a haploid sex-determining region after a transition to homothallism.</title>
        <authorList>
            <person name="Yamamoto K."/>
            <person name="Hamaji T."/>
            <person name="Kawai-Toyooka H."/>
            <person name="Matsuzaki R."/>
            <person name="Takahashi F."/>
            <person name="Nishimura Y."/>
            <person name="Kawachi M."/>
            <person name="Noguchi H."/>
            <person name="Minakuchi Y."/>
            <person name="Umen J.G."/>
            <person name="Toyoda A."/>
            <person name="Nozaki H."/>
        </authorList>
    </citation>
    <scope>NUCLEOTIDE SEQUENCE</scope>
    <source>
        <strain evidence="1">NIES-3780</strain>
    </source>
</reference>
<comment type="caution">
    <text evidence="1">The sequence shown here is derived from an EMBL/GenBank/DDBJ whole genome shotgun (WGS) entry which is preliminary data.</text>
</comment>
<dbReference type="AlphaFoldDB" id="A0A8J4BJX7"/>
<evidence type="ECO:0000313" key="2">
    <source>
        <dbReference type="Proteomes" id="UP000747399"/>
    </source>
</evidence>
<dbReference type="EMBL" id="BNCO01000055">
    <property type="protein sequence ID" value="GIL63143.1"/>
    <property type="molecule type" value="Genomic_DNA"/>
</dbReference>
<name>A0A8J4BJX7_9CHLO</name>
<evidence type="ECO:0000313" key="1">
    <source>
        <dbReference type="EMBL" id="GIL63143.1"/>
    </source>
</evidence>
<organism evidence="1 2">
    <name type="scientific">Volvox africanus</name>
    <dbReference type="NCBI Taxonomy" id="51714"/>
    <lineage>
        <taxon>Eukaryota</taxon>
        <taxon>Viridiplantae</taxon>
        <taxon>Chlorophyta</taxon>
        <taxon>core chlorophytes</taxon>
        <taxon>Chlorophyceae</taxon>
        <taxon>CS clade</taxon>
        <taxon>Chlamydomonadales</taxon>
        <taxon>Volvocaceae</taxon>
        <taxon>Volvox</taxon>
    </lineage>
</organism>
<gene>
    <name evidence="1" type="ORF">Vafri_17262</name>
</gene>
<sequence>MCQYCQPEQLQHFDHICLYCRLEALLGLLEDDTWASAILLLMSNGVEGKAPGGMTPVPTGAMTAGGVARTGERSTNESCSHTRGCSTCGCSLAGAGGQQANMMTVGVLMEENHGHMGIMRDTGCTDKVIEG</sequence>
<accession>A0A8J4BJX7</accession>
<proteinExistence type="predicted"/>
<protein>
    <submittedName>
        <fullName evidence="1">Uncharacterized protein</fullName>
    </submittedName>
</protein>
<keyword evidence="2" id="KW-1185">Reference proteome</keyword>